<dbReference type="Gene3D" id="3.40.630.30">
    <property type="match status" value="1"/>
</dbReference>
<dbReference type="SUPFAM" id="SSF55729">
    <property type="entry name" value="Acyl-CoA N-acyltransferases (Nat)"/>
    <property type="match status" value="1"/>
</dbReference>
<evidence type="ECO:0000313" key="2">
    <source>
        <dbReference type="EMBL" id="QAT63464.1"/>
    </source>
</evidence>
<protein>
    <submittedName>
        <fullName evidence="2">N-acetyltransferase</fullName>
    </submittedName>
</protein>
<dbReference type="Pfam" id="PF00583">
    <property type="entry name" value="Acetyltransf_1"/>
    <property type="match status" value="1"/>
</dbReference>
<dbReference type="KEGG" id="spoa:EQM13_12600"/>
<proteinExistence type="predicted"/>
<dbReference type="AlphaFoldDB" id="A0A410QHL9"/>
<dbReference type="CDD" id="cd04301">
    <property type="entry name" value="NAT_SF"/>
    <property type="match status" value="1"/>
</dbReference>
<keyword evidence="3" id="KW-1185">Reference proteome</keyword>
<dbReference type="GO" id="GO:0016747">
    <property type="term" value="F:acyltransferase activity, transferring groups other than amino-acyl groups"/>
    <property type="evidence" value="ECO:0007669"/>
    <property type="project" value="InterPro"/>
</dbReference>
<evidence type="ECO:0000313" key="3">
    <source>
        <dbReference type="Proteomes" id="UP000287969"/>
    </source>
</evidence>
<accession>A0A410QHL9</accession>
<dbReference type="PANTHER" id="PTHR43415">
    <property type="entry name" value="SPERMIDINE N(1)-ACETYLTRANSFERASE"/>
    <property type="match status" value="1"/>
</dbReference>
<dbReference type="OrthoDB" id="423921at2"/>
<name>A0A410QHL9_9FIRM</name>
<dbReference type="Proteomes" id="UP000287969">
    <property type="component" value="Chromosome"/>
</dbReference>
<gene>
    <name evidence="2" type="ORF">EQM13_12600</name>
</gene>
<organism evidence="2 3">
    <name type="scientific">Acidilutibacter cellobiosedens</name>
    <dbReference type="NCBI Taxonomy" id="2507161"/>
    <lineage>
        <taxon>Bacteria</taxon>
        <taxon>Bacillati</taxon>
        <taxon>Bacillota</taxon>
        <taxon>Tissierellia</taxon>
        <taxon>Tissierellales</taxon>
        <taxon>Acidilutibacteraceae</taxon>
        <taxon>Acidilutibacter</taxon>
    </lineage>
</organism>
<keyword evidence="2" id="KW-0808">Transferase</keyword>
<feature type="domain" description="N-acetyltransferase" evidence="1">
    <location>
        <begin position="1"/>
        <end position="125"/>
    </location>
</feature>
<dbReference type="PANTHER" id="PTHR43415:SF3">
    <property type="entry name" value="GNAT-FAMILY ACETYLTRANSFERASE"/>
    <property type="match status" value="1"/>
</dbReference>
<dbReference type="InterPro" id="IPR000182">
    <property type="entry name" value="GNAT_dom"/>
</dbReference>
<dbReference type="InterPro" id="IPR016181">
    <property type="entry name" value="Acyl_CoA_acyltransferase"/>
</dbReference>
<dbReference type="PROSITE" id="PS51186">
    <property type="entry name" value="GNAT"/>
    <property type="match status" value="1"/>
</dbReference>
<evidence type="ECO:0000259" key="1">
    <source>
        <dbReference type="PROSITE" id="PS51186"/>
    </source>
</evidence>
<reference evidence="3" key="1">
    <citation type="submission" date="2019-01" db="EMBL/GenBank/DDBJ databases">
        <title>Draft genomes of a novel of Sporanaerobacter strains.</title>
        <authorList>
            <person name="Ma S."/>
        </authorList>
    </citation>
    <scope>NUCLEOTIDE SEQUENCE [LARGE SCALE GENOMIC DNA]</scope>
    <source>
        <strain evidence="3">NJN-17</strain>
    </source>
</reference>
<dbReference type="EMBL" id="CP035282">
    <property type="protein sequence ID" value="QAT63464.1"/>
    <property type="molecule type" value="Genomic_DNA"/>
</dbReference>
<sequence length="127" mass="14446">MTADEDDYNELIDPDMRGETYFEVLSGCELIGFLTLNISENVADIGIGMRPDLTGRGLGTEFMSSCLNFITKKHRNVKAITLSVACFNIRAIKVYKKLDFKEEYHFDQQTNGGNFKFVSMRKKVSLE</sequence>